<protein>
    <submittedName>
        <fullName evidence="5">Acyl-CoA thioesterase</fullName>
    </submittedName>
</protein>
<dbReference type="RefSeq" id="WP_313793128.1">
    <property type="nucleotide sequence ID" value="NZ_CP102453.1"/>
</dbReference>
<dbReference type="InterPro" id="IPR006683">
    <property type="entry name" value="Thioestr_dom"/>
</dbReference>
<reference evidence="5 6" key="1">
    <citation type="submission" date="2022-08" db="EMBL/GenBank/DDBJ databases">
        <title>Aerococcaceae sp. nov isolated from spoiled eye mask.</title>
        <authorList>
            <person name="Zhou G."/>
            <person name="Xie X.-B."/>
            <person name="Shi Q.-S."/>
            <person name="Wang Y.-S."/>
            <person name="Wen X."/>
            <person name="Peng H."/>
            <person name="Yang X.-J."/>
            <person name="Tao H.-B."/>
            <person name="Huang X.-M."/>
        </authorList>
    </citation>
    <scope>NUCLEOTIDE SEQUENCE [LARGE SCALE GENOMIC DNA]</scope>
    <source>
        <strain evidence="6">DM20194951</strain>
    </source>
</reference>
<dbReference type="Pfam" id="PF03061">
    <property type="entry name" value="4HBT"/>
    <property type="match status" value="1"/>
</dbReference>
<evidence type="ECO:0000256" key="2">
    <source>
        <dbReference type="ARBA" id="ARBA00022801"/>
    </source>
</evidence>
<keyword evidence="6" id="KW-1185">Reference proteome</keyword>
<dbReference type="InterPro" id="IPR040170">
    <property type="entry name" value="Cytosol_ACT"/>
</dbReference>
<proteinExistence type="inferred from homology"/>
<accession>A0ABY5P4E8</accession>
<dbReference type="Gene3D" id="3.10.129.10">
    <property type="entry name" value="Hotdog Thioesterase"/>
    <property type="match status" value="1"/>
</dbReference>
<evidence type="ECO:0000256" key="3">
    <source>
        <dbReference type="PROSITE-ProRule" id="PRU01106"/>
    </source>
</evidence>
<evidence type="ECO:0000256" key="1">
    <source>
        <dbReference type="ARBA" id="ARBA00010458"/>
    </source>
</evidence>
<name>A0ABY5P4E8_9LACT</name>
<comment type="similarity">
    <text evidence="1">Belongs to the acyl coenzyme A hydrolase family.</text>
</comment>
<dbReference type="PANTHER" id="PTHR11049">
    <property type="entry name" value="ACYL COENZYME A THIOESTER HYDROLASE"/>
    <property type="match status" value="1"/>
</dbReference>
<evidence type="ECO:0000259" key="4">
    <source>
        <dbReference type="PROSITE" id="PS51770"/>
    </source>
</evidence>
<keyword evidence="2 3" id="KW-0378">Hydrolase</keyword>
<dbReference type="SUPFAM" id="SSF54637">
    <property type="entry name" value="Thioesterase/thiol ester dehydrase-isomerase"/>
    <property type="match status" value="1"/>
</dbReference>
<dbReference type="PROSITE" id="PS51770">
    <property type="entry name" value="HOTDOG_ACOT"/>
    <property type="match status" value="1"/>
</dbReference>
<evidence type="ECO:0000313" key="6">
    <source>
        <dbReference type="Proteomes" id="UP001315967"/>
    </source>
</evidence>
<sequence>MPSQTTCHDTYAVQTHNILPSHINYHQTLYGGQLLNWLDNCASISFRRLARQTGVTASVDSVNFLRPLPLSHSVCIHTMVSGTSTRSVEIFAKVVGEDLETGDRYLAATAFLTFVTTPSPEGDAPTPLPQIVPETDEEKYVCSGYQKRRQARLDARVENQEFNANITTDLPWS</sequence>
<dbReference type="InterPro" id="IPR033120">
    <property type="entry name" value="HOTDOG_ACOT"/>
</dbReference>
<dbReference type="Proteomes" id="UP001315967">
    <property type="component" value="Chromosome"/>
</dbReference>
<feature type="domain" description="HotDog ACOT-type" evidence="4">
    <location>
        <begin position="8"/>
        <end position="120"/>
    </location>
</feature>
<dbReference type="CDD" id="cd03442">
    <property type="entry name" value="BFIT_BACH"/>
    <property type="match status" value="1"/>
</dbReference>
<gene>
    <name evidence="5" type="ORF">NRE15_12060</name>
</gene>
<organism evidence="5 6">
    <name type="scientific">Fundicoccus culcitae</name>
    <dbReference type="NCBI Taxonomy" id="2969821"/>
    <lineage>
        <taxon>Bacteria</taxon>
        <taxon>Bacillati</taxon>
        <taxon>Bacillota</taxon>
        <taxon>Bacilli</taxon>
        <taxon>Lactobacillales</taxon>
        <taxon>Aerococcaceae</taxon>
        <taxon>Fundicoccus</taxon>
    </lineage>
</organism>
<evidence type="ECO:0000313" key="5">
    <source>
        <dbReference type="EMBL" id="UUX33624.1"/>
    </source>
</evidence>
<dbReference type="InterPro" id="IPR029069">
    <property type="entry name" value="HotDog_dom_sf"/>
</dbReference>
<dbReference type="PANTHER" id="PTHR11049:SF24">
    <property type="entry name" value="CYTOSOLIC ACYL COENZYME A THIOESTER HYDROLASE"/>
    <property type="match status" value="1"/>
</dbReference>
<dbReference type="EMBL" id="CP102453">
    <property type="protein sequence ID" value="UUX33624.1"/>
    <property type="molecule type" value="Genomic_DNA"/>
</dbReference>